<name>A0A9W7DUE2_9STRA</name>
<evidence type="ECO:0000256" key="3">
    <source>
        <dbReference type="ARBA" id="ARBA00012590"/>
    </source>
</evidence>
<dbReference type="OrthoDB" id="3055998at2759"/>
<gene>
    <name evidence="12" type="ORF">TrRE_jg5602</name>
</gene>
<dbReference type="GO" id="GO:0045493">
    <property type="term" value="P:xylan catabolic process"/>
    <property type="evidence" value="ECO:0007669"/>
    <property type="project" value="UniProtKB-KW"/>
</dbReference>
<dbReference type="AlphaFoldDB" id="A0A9W7DUE2"/>
<evidence type="ECO:0000256" key="1">
    <source>
        <dbReference type="ARBA" id="ARBA00000681"/>
    </source>
</evidence>
<dbReference type="PROSITE" id="PS00591">
    <property type="entry name" value="GH10_1"/>
    <property type="match status" value="1"/>
</dbReference>
<evidence type="ECO:0000256" key="2">
    <source>
        <dbReference type="ARBA" id="ARBA00007495"/>
    </source>
</evidence>
<evidence type="ECO:0000256" key="9">
    <source>
        <dbReference type="ARBA" id="ARBA00023326"/>
    </source>
</evidence>
<accession>A0A9W7DUE2</accession>
<evidence type="ECO:0000259" key="11">
    <source>
        <dbReference type="PROSITE" id="PS51760"/>
    </source>
</evidence>
<dbReference type="Pfam" id="PF00331">
    <property type="entry name" value="Glyco_hydro_10"/>
    <property type="match status" value="1"/>
</dbReference>
<evidence type="ECO:0000313" key="12">
    <source>
        <dbReference type="EMBL" id="GMH51073.1"/>
    </source>
</evidence>
<keyword evidence="5" id="KW-0732">Signal</keyword>
<dbReference type="InterPro" id="IPR044846">
    <property type="entry name" value="GH10"/>
</dbReference>
<evidence type="ECO:0000256" key="5">
    <source>
        <dbReference type="ARBA" id="ARBA00022729"/>
    </source>
</evidence>
<dbReference type="InterPro" id="IPR017853">
    <property type="entry name" value="GH"/>
</dbReference>
<feature type="active site" description="Nucleophile" evidence="10">
    <location>
        <position position="174"/>
    </location>
</feature>
<dbReference type="Proteomes" id="UP001165082">
    <property type="component" value="Unassembled WGS sequence"/>
</dbReference>
<dbReference type="InterPro" id="IPR031158">
    <property type="entry name" value="GH10_AS"/>
</dbReference>
<reference evidence="12" key="1">
    <citation type="submission" date="2022-07" db="EMBL/GenBank/DDBJ databases">
        <title>Genome analysis of Parmales, a sister group of diatoms, reveals the evolutionary specialization of diatoms from phago-mixotrophs to photoautotrophs.</title>
        <authorList>
            <person name="Ban H."/>
            <person name="Sato S."/>
            <person name="Yoshikawa S."/>
            <person name="Kazumasa Y."/>
            <person name="Nakamura Y."/>
            <person name="Ichinomiya M."/>
            <person name="Saitoh K."/>
            <person name="Sato N."/>
            <person name="Blanc-Mathieu R."/>
            <person name="Endo H."/>
            <person name="Kuwata A."/>
            <person name="Ogata H."/>
        </authorList>
    </citation>
    <scope>NUCLEOTIDE SEQUENCE</scope>
</reference>
<evidence type="ECO:0000256" key="10">
    <source>
        <dbReference type="PROSITE-ProRule" id="PRU10061"/>
    </source>
</evidence>
<dbReference type="Gene3D" id="3.20.20.80">
    <property type="entry name" value="Glycosidases"/>
    <property type="match status" value="1"/>
</dbReference>
<comment type="catalytic activity">
    <reaction evidence="1">
        <text>Endohydrolysis of (1-&gt;4)-beta-D-xylosidic linkages in xylans.</text>
        <dbReference type="EC" id="3.2.1.8"/>
    </reaction>
</comment>
<comment type="caution">
    <text evidence="12">The sequence shown here is derived from an EMBL/GenBank/DDBJ whole genome shotgun (WGS) entry which is preliminary data.</text>
</comment>
<protein>
    <recommendedName>
        <fullName evidence="3">endo-1,4-beta-xylanase</fullName>
        <ecNumber evidence="3">3.2.1.8</ecNumber>
    </recommendedName>
</protein>
<keyword evidence="7" id="KW-0119">Carbohydrate metabolism</keyword>
<dbReference type="PROSITE" id="PS51760">
    <property type="entry name" value="GH10_2"/>
    <property type="match status" value="1"/>
</dbReference>
<organism evidence="12 13">
    <name type="scientific">Triparma retinervis</name>
    <dbReference type="NCBI Taxonomy" id="2557542"/>
    <lineage>
        <taxon>Eukaryota</taxon>
        <taxon>Sar</taxon>
        <taxon>Stramenopiles</taxon>
        <taxon>Ochrophyta</taxon>
        <taxon>Bolidophyceae</taxon>
        <taxon>Parmales</taxon>
        <taxon>Triparmaceae</taxon>
        <taxon>Triparma</taxon>
    </lineage>
</organism>
<evidence type="ECO:0000256" key="6">
    <source>
        <dbReference type="ARBA" id="ARBA00022801"/>
    </source>
</evidence>
<comment type="similarity">
    <text evidence="2">Belongs to the glycosyl hydrolase 10 (cellulase F) family.</text>
</comment>
<dbReference type="InterPro" id="IPR001000">
    <property type="entry name" value="GH10_dom"/>
</dbReference>
<keyword evidence="13" id="KW-1185">Reference proteome</keyword>
<dbReference type="SUPFAM" id="SSF51445">
    <property type="entry name" value="(Trans)glycosidases"/>
    <property type="match status" value="1"/>
</dbReference>
<evidence type="ECO:0000256" key="8">
    <source>
        <dbReference type="ARBA" id="ARBA00023295"/>
    </source>
</evidence>
<dbReference type="SMART" id="SM00633">
    <property type="entry name" value="Glyco_10"/>
    <property type="match status" value="1"/>
</dbReference>
<proteinExistence type="inferred from homology"/>
<sequence length="260" mass="29420">MAFRGHNFIWSRFNPSWLEDGFSSDELVEILRNHIETVGTRYTNKTLAWDVVNEAIDDDAESSIRKCVWNNITASDASPDDYTNYIDLAFKVARSADPFAKLFYNDYNVASSEGWSAGKSNAMFDMVKGMKDRGIPIDGVGFQLHVGTGYDMIEGVKKNMERYHDIGIEVHITELDLACENKPEENKNCVWGDGAQQQQAETYAALLQACLDSPACTNFETWGFSDAHSWLEDGTHPLPFDENYEEKFAVESMRQVLLHS</sequence>
<dbReference type="PRINTS" id="PR00134">
    <property type="entry name" value="GLHYDRLASE10"/>
</dbReference>
<keyword evidence="9" id="KW-0624">Polysaccharide degradation</keyword>
<dbReference type="PANTHER" id="PTHR31490">
    <property type="entry name" value="GLYCOSYL HYDROLASE"/>
    <property type="match status" value="1"/>
</dbReference>
<keyword evidence="8" id="KW-0326">Glycosidase</keyword>
<dbReference type="EC" id="3.2.1.8" evidence="3"/>
<feature type="domain" description="GH10" evidence="11">
    <location>
        <begin position="1"/>
        <end position="256"/>
    </location>
</feature>
<keyword evidence="6" id="KW-0378">Hydrolase</keyword>
<dbReference type="PANTHER" id="PTHR31490:SF88">
    <property type="entry name" value="BETA-XYLANASE"/>
    <property type="match status" value="1"/>
</dbReference>
<evidence type="ECO:0000256" key="7">
    <source>
        <dbReference type="ARBA" id="ARBA00023277"/>
    </source>
</evidence>
<dbReference type="GO" id="GO:0031176">
    <property type="term" value="F:endo-1,4-beta-xylanase activity"/>
    <property type="evidence" value="ECO:0007669"/>
    <property type="project" value="UniProtKB-EC"/>
</dbReference>
<evidence type="ECO:0000313" key="13">
    <source>
        <dbReference type="Proteomes" id="UP001165082"/>
    </source>
</evidence>
<dbReference type="EMBL" id="BRXZ01000693">
    <property type="protein sequence ID" value="GMH51073.1"/>
    <property type="molecule type" value="Genomic_DNA"/>
</dbReference>
<evidence type="ECO:0000256" key="4">
    <source>
        <dbReference type="ARBA" id="ARBA00022651"/>
    </source>
</evidence>
<keyword evidence="4" id="KW-0858">Xylan degradation</keyword>